<evidence type="ECO:0000256" key="7">
    <source>
        <dbReference type="ARBA" id="ARBA00023136"/>
    </source>
</evidence>
<feature type="transmembrane region" description="Helical" evidence="8">
    <location>
        <begin position="444"/>
        <end position="460"/>
    </location>
</feature>
<sequence length="673" mass="72833">MSRAPTLPMGHEPSRPGRVGEIGWPLAIVLLSLVLRVTAVRDFVGHPLGRLPWVDEGAYWTRAQAILNGAWFPDRPFYQDPLYPYLLSGLMRVVGTEVSSLRVALACLGAITPLAVYGAGRLGFGPVEGRVAGLLCATCGPLIFTDGLLEKESLAALGAATALGLTAWAAKPGGRAGRATGPGLAWGIVSLLRANALVLAPLGAIWWVLAFPNNVTAGRRRARALFYLLGFALAIAPVTMVNAVVSRPTELILTTWQGGANFYIGNGPEATGTYVAPPFVEANPAHEADDFAEEATRRSGRRLSHSGVSRFWLAQGLKRWRDAPAASLRLLANKIGLLAHDFEIPDNQDLEFVRLVAAPRLSWGVISFGTLLSLAALSLGLGQEGRTPFWSFLILSTWAGLGTTALFFIVGRYRIPWLPGLALLAAAGTVDMGRRLARRQWRGIGWRVCLLVLPIAALAWRPMVDPTPDRWGHAEIELALAYLAEGRLEPAIDALDDVRAIGEGPSGRVATLLAEGPVHDRIAALVLNRLNMARYAEEIPQIVRARWLRQLPETRAESRRRLEALLLSHPNDPTVRREWGAWWLGETNDPDARRHAKDALAQAIQAPGSDASAAILLALLTSDRLPLAGLTLNRPAPLNDRVRLALAIVASRSRPGTRLQETGIQRNRPPKAS</sequence>
<protein>
    <recommendedName>
        <fullName evidence="9">Glycosyltransferase RgtA/B/C/D-like domain-containing protein</fullName>
    </recommendedName>
</protein>
<dbReference type="GO" id="GO:0005886">
    <property type="term" value="C:plasma membrane"/>
    <property type="evidence" value="ECO:0007669"/>
    <property type="project" value="UniProtKB-SubCell"/>
</dbReference>
<keyword evidence="11" id="KW-1185">Reference proteome</keyword>
<organism evidence="10 11">
    <name type="scientific">Singulisphaera acidiphila (strain ATCC BAA-1392 / DSM 18658 / VKM B-2454 / MOB10)</name>
    <dbReference type="NCBI Taxonomy" id="886293"/>
    <lineage>
        <taxon>Bacteria</taxon>
        <taxon>Pseudomonadati</taxon>
        <taxon>Planctomycetota</taxon>
        <taxon>Planctomycetia</taxon>
        <taxon>Isosphaerales</taxon>
        <taxon>Isosphaeraceae</taxon>
        <taxon>Singulisphaera</taxon>
    </lineage>
</organism>
<dbReference type="GO" id="GO:0009103">
    <property type="term" value="P:lipopolysaccharide biosynthetic process"/>
    <property type="evidence" value="ECO:0007669"/>
    <property type="project" value="UniProtKB-ARBA"/>
</dbReference>
<keyword evidence="4" id="KW-0808">Transferase</keyword>
<dbReference type="KEGG" id="saci:Sinac_6595"/>
<dbReference type="eggNOG" id="COG1807">
    <property type="taxonomic scope" value="Bacteria"/>
</dbReference>
<keyword evidence="6 8" id="KW-1133">Transmembrane helix</keyword>
<feature type="transmembrane region" description="Helical" evidence="8">
    <location>
        <begin position="389"/>
        <end position="409"/>
    </location>
</feature>
<gene>
    <name evidence="10" type="ordered locus">Sinac_6595</name>
</gene>
<name>L0DPC8_SINAD</name>
<evidence type="ECO:0000256" key="6">
    <source>
        <dbReference type="ARBA" id="ARBA00022989"/>
    </source>
</evidence>
<dbReference type="HOGENOM" id="CLU_422036_0_0_0"/>
<evidence type="ECO:0000256" key="8">
    <source>
        <dbReference type="SAM" id="Phobius"/>
    </source>
</evidence>
<keyword evidence="2" id="KW-1003">Cell membrane</keyword>
<comment type="subcellular location">
    <subcellularLocation>
        <location evidence="1">Cell membrane</location>
        <topology evidence="1">Multi-pass membrane protein</topology>
    </subcellularLocation>
</comment>
<dbReference type="RefSeq" id="WP_015249752.1">
    <property type="nucleotide sequence ID" value="NC_019892.1"/>
</dbReference>
<dbReference type="AlphaFoldDB" id="L0DPC8"/>
<dbReference type="OrthoDB" id="9761985at2"/>
<dbReference type="Pfam" id="PF13231">
    <property type="entry name" value="PMT_2"/>
    <property type="match status" value="1"/>
</dbReference>
<dbReference type="STRING" id="886293.Sinac_6595"/>
<evidence type="ECO:0000313" key="10">
    <source>
        <dbReference type="EMBL" id="AGA30670.1"/>
    </source>
</evidence>
<proteinExistence type="predicted"/>
<evidence type="ECO:0000256" key="1">
    <source>
        <dbReference type="ARBA" id="ARBA00004651"/>
    </source>
</evidence>
<dbReference type="InterPro" id="IPR038731">
    <property type="entry name" value="RgtA/B/C-like"/>
</dbReference>
<accession>L0DPC8</accession>
<evidence type="ECO:0000256" key="4">
    <source>
        <dbReference type="ARBA" id="ARBA00022679"/>
    </source>
</evidence>
<evidence type="ECO:0000313" key="11">
    <source>
        <dbReference type="Proteomes" id="UP000010798"/>
    </source>
</evidence>
<dbReference type="GO" id="GO:0016763">
    <property type="term" value="F:pentosyltransferase activity"/>
    <property type="evidence" value="ECO:0007669"/>
    <property type="project" value="TreeGrafter"/>
</dbReference>
<feature type="domain" description="Glycosyltransferase RgtA/B/C/D-like" evidence="9">
    <location>
        <begin position="81"/>
        <end position="234"/>
    </location>
</feature>
<feature type="transmembrane region" description="Helical" evidence="8">
    <location>
        <begin position="190"/>
        <end position="212"/>
    </location>
</feature>
<evidence type="ECO:0000256" key="3">
    <source>
        <dbReference type="ARBA" id="ARBA00022676"/>
    </source>
</evidence>
<dbReference type="eggNOG" id="COG3063">
    <property type="taxonomic scope" value="Bacteria"/>
</dbReference>
<dbReference type="EMBL" id="CP003364">
    <property type="protein sequence ID" value="AGA30670.1"/>
    <property type="molecule type" value="Genomic_DNA"/>
</dbReference>
<evidence type="ECO:0000256" key="2">
    <source>
        <dbReference type="ARBA" id="ARBA00022475"/>
    </source>
</evidence>
<evidence type="ECO:0000259" key="9">
    <source>
        <dbReference type="Pfam" id="PF13231"/>
    </source>
</evidence>
<dbReference type="Proteomes" id="UP000010798">
    <property type="component" value="Chromosome"/>
</dbReference>
<keyword evidence="5 8" id="KW-0812">Transmembrane</keyword>
<keyword evidence="7 8" id="KW-0472">Membrane</keyword>
<reference evidence="10 11" key="1">
    <citation type="submission" date="2012-02" db="EMBL/GenBank/DDBJ databases">
        <title>Complete sequence of chromosome of Singulisphaera acidiphila DSM 18658.</title>
        <authorList>
            <consortium name="US DOE Joint Genome Institute (JGI-PGF)"/>
            <person name="Lucas S."/>
            <person name="Copeland A."/>
            <person name="Lapidus A."/>
            <person name="Glavina del Rio T."/>
            <person name="Dalin E."/>
            <person name="Tice H."/>
            <person name="Bruce D."/>
            <person name="Goodwin L."/>
            <person name="Pitluck S."/>
            <person name="Peters L."/>
            <person name="Ovchinnikova G."/>
            <person name="Chertkov O."/>
            <person name="Kyrpides N."/>
            <person name="Mavromatis K."/>
            <person name="Ivanova N."/>
            <person name="Brettin T."/>
            <person name="Detter J.C."/>
            <person name="Han C."/>
            <person name="Larimer F."/>
            <person name="Land M."/>
            <person name="Hauser L."/>
            <person name="Markowitz V."/>
            <person name="Cheng J.-F."/>
            <person name="Hugenholtz P."/>
            <person name="Woyke T."/>
            <person name="Wu D."/>
            <person name="Tindall B."/>
            <person name="Pomrenke H."/>
            <person name="Brambilla E."/>
            <person name="Klenk H.-P."/>
            <person name="Eisen J.A."/>
        </authorList>
    </citation>
    <scope>NUCLEOTIDE SEQUENCE [LARGE SCALE GENOMIC DNA]</scope>
    <source>
        <strain evidence="11">ATCC BAA-1392 / DSM 18658 / VKM B-2454 / MOB10</strain>
    </source>
</reference>
<dbReference type="PANTHER" id="PTHR33908">
    <property type="entry name" value="MANNOSYLTRANSFERASE YKCB-RELATED"/>
    <property type="match status" value="1"/>
</dbReference>
<dbReference type="InterPro" id="IPR050297">
    <property type="entry name" value="LipidA_mod_glycosyltrf_83"/>
</dbReference>
<feature type="transmembrane region" description="Helical" evidence="8">
    <location>
        <begin position="361"/>
        <end position="382"/>
    </location>
</feature>
<keyword evidence="3" id="KW-0328">Glycosyltransferase</keyword>
<feature type="transmembrane region" description="Helical" evidence="8">
    <location>
        <begin position="224"/>
        <end position="245"/>
    </location>
</feature>
<dbReference type="PANTHER" id="PTHR33908:SF11">
    <property type="entry name" value="MEMBRANE PROTEIN"/>
    <property type="match status" value="1"/>
</dbReference>
<evidence type="ECO:0000256" key="5">
    <source>
        <dbReference type="ARBA" id="ARBA00022692"/>
    </source>
</evidence>
<feature type="transmembrane region" description="Helical" evidence="8">
    <location>
        <begin position="415"/>
        <end position="432"/>
    </location>
</feature>